<organism evidence="1 2">
    <name type="scientific">Laodelphax striatellus</name>
    <name type="common">Small brown planthopper</name>
    <name type="synonym">Delphax striatella</name>
    <dbReference type="NCBI Taxonomy" id="195883"/>
    <lineage>
        <taxon>Eukaryota</taxon>
        <taxon>Metazoa</taxon>
        <taxon>Ecdysozoa</taxon>
        <taxon>Arthropoda</taxon>
        <taxon>Hexapoda</taxon>
        <taxon>Insecta</taxon>
        <taxon>Pterygota</taxon>
        <taxon>Neoptera</taxon>
        <taxon>Paraneoptera</taxon>
        <taxon>Hemiptera</taxon>
        <taxon>Auchenorrhyncha</taxon>
        <taxon>Fulgoroidea</taxon>
        <taxon>Delphacidae</taxon>
        <taxon>Criomorphinae</taxon>
        <taxon>Laodelphax</taxon>
    </lineage>
</organism>
<sequence length="175" mass="20913">MPDPDKDVKFHGEFKQILIFHLNWYFIRIQKPTLSPYGDAFIEKEKKKRTNPTESTQCMQTVLDAFIEFLEGEQKKYKNVEELIKFINEADNFNFRNDLTRALFSRLDLAECLEKKPIKEQNFYKDLFNAINEEEKWFLKIIVNNFVELNNNLIAIVVDMKVEVNSFFIGMNRKQ</sequence>
<dbReference type="EMBL" id="QKKF02025424">
    <property type="protein sequence ID" value="RZF37041.1"/>
    <property type="molecule type" value="Genomic_DNA"/>
</dbReference>
<reference evidence="1 2" key="1">
    <citation type="journal article" date="2017" name="Gigascience">
        <title>Genome sequence of the small brown planthopper, Laodelphax striatellus.</title>
        <authorList>
            <person name="Zhu J."/>
            <person name="Jiang F."/>
            <person name="Wang X."/>
            <person name="Yang P."/>
            <person name="Bao Y."/>
            <person name="Zhao W."/>
            <person name="Wang W."/>
            <person name="Lu H."/>
            <person name="Wang Q."/>
            <person name="Cui N."/>
            <person name="Li J."/>
            <person name="Chen X."/>
            <person name="Luo L."/>
            <person name="Yu J."/>
            <person name="Kang L."/>
            <person name="Cui F."/>
        </authorList>
    </citation>
    <scope>NUCLEOTIDE SEQUENCE [LARGE SCALE GENOMIC DNA]</scope>
    <source>
        <strain evidence="1">Lst14</strain>
    </source>
</reference>
<protein>
    <submittedName>
        <fullName evidence="1">Uncharacterized protein</fullName>
    </submittedName>
</protein>
<dbReference type="InParanoid" id="A0A482WV74"/>
<name>A0A482WV74_LAOST</name>
<dbReference type="Proteomes" id="UP000291343">
    <property type="component" value="Unassembled WGS sequence"/>
</dbReference>
<accession>A0A482WV74</accession>
<gene>
    <name evidence="1" type="ORF">LSTR_LSTR017572</name>
</gene>
<dbReference type="AlphaFoldDB" id="A0A482WV74"/>
<comment type="caution">
    <text evidence="1">The sequence shown here is derived from an EMBL/GenBank/DDBJ whole genome shotgun (WGS) entry which is preliminary data.</text>
</comment>
<proteinExistence type="predicted"/>
<evidence type="ECO:0000313" key="2">
    <source>
        <dbReference type="Proteomes" id="UP000291343"/>
    </source>
</evidence>
<keyword evidence="2" id="KW-1185">Reference proteome</keyword>
<evidence type="ECO:0000313" key="1">
    <source>
        <dbReference type="EMBL" id="RZF37041.1"/>
    </source>
</evidence>